<feature type="transmembrane region" description="Helical" evidence="9">
    <location>
        <begin position="95"/>
        <end position="114"/>
    </location>
</feature>
<evidence type="ECO:0000313" key="11">
    <source>
        <dbReference type="Proteomes" id="UP000555546"/>
    </source>
</evidence>
<name>A0A7W9EMR0_9HYPH</name>
<dbReference type="Proteomes" id="UP000555546">
    <property type="component" value="Unassembled WGS sequence"/>
</dbReference>
<dbReference type="EMBL" id="JACIJG010000006">
    <property type="protein sequence ID" value="MBB5701971.1"/>
    <property type="molecule type" value="Genomic_DNA"/>
</dbReference>
<protein>
    <submittedName>
        <fullName evidence="10">Branched-chain amino acid transport system permease protein</fullName>
    </submittedName>
</protein>
<keyword evidence="2" id="KW-0813">Transport</keyword>
<evidence type="ECO:0000256" key="9">
    <source>
        <dbReference type="SAM" id="Phobius"/>
    </source>
</evidence>
<keyword evidence="3" id="KW-1003">Cell membrane</keyword>
<keyword evidence="11" id="KW-1185">Reference proteome</keyword>
<gene>
    <name evidence="10" type="ORF">FHS76_001846</name>
</gene>
<evidence type="ECO:0000256" key="6">
    <source>
        <dbReference type="ARBA" id="ARBA00022989"/>
    </source>
</evidence>
<evidence type="ECO:0000256" key="3">
    <source>
        <dbReference type="ARBA" id="ARBA00022475"/>
    </source>
</evidence>
<evidence type="ECO:0000256" key="7">
    <source>
        <dbReference type="ARBA" id="ARBA00023136"/>
    </source>
</evidence>
<dbReference type="InterPro" id="IPR001851">
    <property type="entry name" value="ABC_transp_permease"/>
</dbReference>
<accession>A0A7W9EMR0</accession>
<dbReference type="Pfam" id="PF02653">
    <property type="entry name" value="BPD_transp_2"/>
    <property type="match status" value="1"/>
</dbReference>
<evidence type="ECO:0000256" key="2">
    <source>
        <dbReference type="ARBA" id="ARBA00022448"/>
    </source>
</evidence>
<organism evidence="10 11">
    <name type="scientific">Brucella daejeonensis</name>
    <dbReference type="NCBI Taxonomy" id="659015"/>
    <lineage>
        <taxon>Bacteria</taxon>
        <taxon>Pseudomonadati</taxon>
        <taxon>Pseudomonadota</taxon>
        <taxon>Alphaproteobacteria</taxon>
        <taxon>Hyphomicrobiales</taxon>
        <taxon>Brucellaceae</taxon>
        <taxon>Brucella/Ochrobactrum group</taxon>
        <taxon>Brucella</taxon>
    </lineage>
</organism>
<feature type="transmembrane region" description="Helical" evidence="9">
    <location>
        <begin position="221"/>
        <end position="245"/>
    </location>
</feature>
<evidence type="ECO:0000313" key="10">
    <source>
        <dbReference type="EMBL" id="MBB5701971.1"/>
    </source>
</evidence>
<dbReference type="AlphaFoldDB" id="A0A7W9EMR0"/>
<feature type="transmembrane region" description="Helical" evidence="9">
    <location>
        <begin position="252"/>
        <end position="275"/>
    </location>
</feature>
<dbReference type="RefSeq" id="WP_183651018.1">
    <property type="nucleotide sequence ID" value="NZ_JACIJG010000006.1"/>
</dbReference>
<keyword evidence="4 9" id="KW-0812">Transmembrane</keyword>
<feature type="transmembrane region" description="Helical" evidence="9">
    <location>
        <begin position="59"/>
        <end position="83"/>
    </location>
</feature>
<keyword evidence="7 9" id="KW-0472">Membrane</keyword>
<evidence type="ECO:0000256" key="1">
    <source>
        <dbReference type="ARBA" id="ARBA00004651"/>
    </source>
</evidence>
<comment type="similarity">
    <text evidence="8">Belongs to the binding-protein-dependent transport system permease family. LivHM subfamily.</text>
</comment>
<keyword evidence="5" id="KW-0029">Amino-acid transport</keyword>
<dbReference type="GO" id="GO:0022857">
    <property type="term" value="F:transmembrane transporter activity"/>
    <property type="evidence" value="ECO:0007669"/>
    <property type="project" value="InterPro"/>
</dbReference>
<feature type="transmembrane region" description="Helical" evidence="9">
    <location>
        <begin position="134"/>
        <end position="157"/>
    </location>
</feature>
<dbReference type="GO" id="GO:0006865">
    <property type="term" value="P:amino acid transport"/>
    <property type="evidence" value="ECO:0007669"/>
    <property type="project" value="UniProtKB-KW"/>
</dbReference>
<dbReference type="PANTHER" id="PTHR11795">
    <property type="entry name" value="BRANCHED-CHAIN AMINO ACID TRANSPORT SYSTEM PERMEASE PROTEIN LIVH"/>
    <property type="match status" value="1"/>
</dbReference>
<evidence type="ECO:0000256" key="8">
    <source>
        <dbReference type="ARBA" id="ARBA00037998"/>
    </source>
</evidence>
<dbReference type="CDD" id="cd06582">
    <property type="entry name" value="TM_PBP1_LivH_like"/>
    <property type="match status" value="1"/>
</dbReference>
<dbReference type="InterPro" id="IPR052157">
    <property type="entry name" value="BCAA_transport_permease"/>
</dbReference>
<comment type="subcellular location">
    <subcellularLocation>
        <location evidence="1">Cell membrane</location>
        <topology evidence="1">Multi-pass membrane protein</topology>
    </subcellularLocation>
</comment>
<comment type="caution">
    <text evidence="10">The sequence shown here is derived from an EMBL/GenBank/DDBJ whole genome shotgun (WGS) entry which is preliminary data.</text>
</comment>
<proteinExistence type="inferred from homology"/>
<evidence type="ECO:0000256" key="4">
    <source>
        <dbReference type="ARBA" id="ARBA00022692"/>
    </source>
</evidence>
<feature type="transmembrane region" description="Helical" evidence="9">
    <location>
        <begin position="186"/>
        <end position="209"/>
    </location>
</feature>
<keyword evidence="6 9" id="KW-1133">Transmembrane helix</keyword>
<reference evidence="10 11" key="1">
    <citation type="submission" date="2020-08" db="EMBL/GenBank/DDBJ databases">
        <title>Genomic Encyclopedia of Type Strains, Phase IV (KMG-IV): sequencing the most valuable type-strain genomes for metagenomic binning, comparative biology and taxonomic classification.</title>
        <authorList>
            <person name="Goeker M."/>
        </authorList>
    </citation>
    <scope>NUCLEOTIDE SEQUENCE [LARGE SCALE GENOMIC DNA]</scope>
    <source>
        <strain evidence="10 11">DSM 26944</strain>
    </source>
</reference>
<dbReference type="PANTHER" id="PTHR11795:SF442">
    <property type="entry name" value="ABC TRANSPORTER ATP-BINDING PROTEIN"/>
    <property type="match status" value="1"/>
</dbReference>
<evidence type="ECO:0000256" key="5">
    <source>
        <dbReference type="ARBA" id="ARBA00022970"/>
    </source>
</evidence>
<dbReference type="GO" id="GO:0005886">
    <property type="term" value="C:plasma membrane"/>
    <property type="evidence" value="ECO:0007669"/>
    <property type="project" value="UniProtKB-SubCell"/>
</dbReference>
<sequence length="288" mass="30343">MESFITTGLIGISLGSQYTLLALGFTLIFGILGVVNFAHGGFYVMGGYVAYYCTAMLGLPYPVAVLIAFAATAALGWLFEAIILERVIEDHQATLMVTMGFYLVLATGILMIFGAESPQFSFPVTGVWRLGGIYFPYANMIVLVACLVAIALVYWLIYRTNVGRGMRAMAEDRAVASALGMRTKALFPFAFALATGLAGVTGALVTPILSLAPHVGDATLAYSFITVILGGLGSVTGATVAAFVVGMIEAYAAVYLGGSKGALTLFAIVLITLVVRPQGLFGKEVRRS</sequence>
<feature type="transmembrane region" description="Helical" evidence="9">
    <location>
        <begin position="20"/>
        <end position="39"/>
    </location>
</feature>